<keyword evidence="14" id="KW-1185">Reference proteome</keyword>
<keyword evidence="9" id="KW-0807">Transducer</keyword>
<dbReference type="Pfam" id="PF00003">
    <property type="entry name" value="7tm_3"/>
    <property type="match status" value="2"/>
</dbReference>
<dbReference type="Proteomes" id="UP001159427">
    <property type="component" value="Unassembled WGS sequence"/>
</dbReference>
<evidence type="ECO:0000256" key="2">
    <source>
        <dbReference type="ARBA" id="ARBA00022475"/>
    </source>
</evidence>
<dbReference type="SUPFAM" id="SSF53822">
    <property type="entry name" value="Periplasmic binding protein-like I"/>
    <property type="match status" value="1"/>
</dbReference>
<evidence type="ECO:0000256" key="1">
    <source>
        <dbReference type="ARBA" id="ARBA00004651"/>
    </source>
</evidence>
<feature type="domain" description="G-protein coupled receptors family 3 profile" evidence="12">
    <location>
        <begin position="761"/>
        <end position="822"/>
    </location>
</feature>
<dbReference type="Pfam" id="PF01094">
    <property type="entry name" value="ANF_receptor"/>
    <property type="match status" value="1"/>
</dbReference>
<feature type="transmembrane region" description="Helical" evidence="10">
    <location>
        <begin position="799"/>
        <end position="818"/>
    </location>
</feature>
<dbReference type="InterPro" id="IPR038550">
    <property type="entry name" value="GPCR_3_9-Cys_sf"/>
</dbReference>
<keyword evidence="11" id="KW-0732">Signal</keyword>
<dbReference type="PROSITE" id="PS50259">
    <property type="entry name" value="G_PROTEIN_RECEP_F3_4"/>
    <property type="match status" value="2"/>
</dbReference>
<evidence type="ECO:0000259" key="12">
    <source>
        <dbReference type="PROSITE" id="PS50259"/>
    </source>
</evidence>
<name>A0ABN8M3H6_9CNID</name>
<dbReference type="InterPro" id="IPR028082">
    <property type="entry name" value="Peripla_BP_I"/>
</dbReference>
<reference evidence="13 14" key="1">
    <citation type="submission" date="2022-05" db="EMBL/GenBank/DDBJ databases">
        <authorList>
            <consortium name="Genoscope - CEA"/>
            <person name="William W."/>
        </authorList>
    </citation>
    <scope>NUCLEOTIDE SEQUENCE [LARGE SCALE GENOMIC DNA]</scope>
</reference>
<feature type="domain" description="G-protein coupled receptors family 3 profile" evidence="12">
    <location>
        <begin position="826"/>
        <end position="912"/>
    </location>
</feature>
<keyword evidence="3 10" id="KW-0812">Transmembrane</keyword>
<evidence type="ECO:0000256" key="10">
    <source>
        <dbReference type="SAM" id="Phobius"/>
    </source>
</evidence>
<dbReference type="Gene3D" id="2.10.50.30">
    <property type="entry name" value="GPCR, family 3, nine cysteines domain"/>
    <property type="match status" value="1"/>
</dbReference>
<evidence type="ECO:0000313" key="13">
    <source>
        <dbReference type="EMBL" id="CAH3024018.1"/>
    </source>
</evidence>
<evidence type="ECO:0000256" key="4">
    <source>
        <dbReference type="ARBA" id="ARBA00022989"/>
    </source>
</evidence>
<dbReference type="InterPro" id="IPR001828">
    <property type="entry name" value="ANF_lig-bd_rcpt"/>
</dbReference>
<evidence type="ECO:0000256" key="8">
    <source>
        <dbReference type="ARBA" id="ARBA00023180"/>
    </source>
</evidence>
<keyword evidence="6 10" id="KW-0472">Membrane</keyword>
<proteinExistence type="predicted"/>
<keyword evidence="8" id="KW-0325">Glycoprotein</keyword>
<dbReference type="InterPro" id="IPR017978">
    <property type="entry name" value="GPCR_3_C"/>
</dbReference>
<dbReference type="Gene3D" id="3.40.50.2300">
    <property type="match status" value="2"/>
</dbReference>
<evidence type="ECO:0000256" key="11">
    <source>
        <dbReference type="SAM" id="SignalP"/>
    </source>
</evidence>
<evidence type="ECO:0000256" key="7">
    <source>
        <dbReference type="ARBA" id="ARBA00023170"/>
    </source>
</evidence>
<protein>
    <recommendedName>
        <fullName evidence="12">G-protein coupled receptors family 3 profile domain-containing protein</fullName>
    </recommendedName>
</protein>
<comment type="subcellular location">
    <subcellularLocation>
        <location evidence="1">Cell membrane</location>
        <topology evidence="1">Multi-pass membrane protein</topology>
    </subcellularLocation>
</comment>
<dbReference type="PRINTS" id="PR00248">
    <property type="entry name" value="GPCRMGR"/>
</dbReference>
<evidence type="ECO:0000256" key="6">
    <source>
        <dbReference type="ARBA" id="ARBA00023136"/>
    </source>
</evidence>
<sequence>MTIFLLAWLASILLYPVSLSVPVTEQLQPFQDVIIDEVDMSDFDMSRMTKLPLHTNHVKRRAPDHDRLCPVEVIRLQSKDFFKDRFSQSAVIIPSTFKTVKCLNITVPSHLAKGGHCLNIMDCQETMTRKYFMVFDPAKRETNGCLRGRIAQINSVPVECSCLWPRYLVKTSGSPPCLMLNFEVRSMASFGTVWYTAIVVFFLKGAASSIEKKALKQGDVNLGGLFPIHKSAKEDNCSMSFKEGVILTEAMIHAIEVVNNSTLLPHGITLGYDIRDTCNSVITALKASLDFVNEKTSRGQMENITSHSLTRKPVAVIGAGNSEISSAVNNIFSIFKVPQIGYASTSRVLSNKKLYPTFLRTVPPDSHQGLAIAKIVSHFQWNFVALLALDNIYGRPLAETFKAEVKKFGVCLAMDILIPYNPTKSKIAEIVGKIHQDKNIGVILLFTSEKEASMILDEAAKQNISRRLWIASDSWADSPKIAEDHAEIVDGMLRIINQPTVVPNFMKYFYRLSPSTNSHNPWFGEFWEKIFHCNILKKNFGLPKVKSSQMKNCSGKERLSSLLQDTDALFSRVSYVFDAVFSVAYSIKEICERNLSTKSNEGISVKDIYINRVTPSSVLLNIFNVTFQSVANHTVSFDSDGDANGHYDIINFRKDGLTTTFLTIGEYNGKTGLLTFQNETIHWPGGFKSPPFGHCSVECSPGTYKVILKPVCCWICKPCPAGSVSNASGVCTQCQWGKIPNRNKTKCVVIPVIFLRWESAWAWSLIGTIILCESLCVFTVVVFLRYKETPIVKAANREISFLLLFGLLAGFLIPLAYIGRPTDINSFKSRKLPQNYNEAKFISFAMFVFNCIWLTFVGAFYGTPDGYHNVIINCFAIIASNFAIFALVFGPKLYIILFRPSLNQMQVFRALTARYTFRSSRRSSALTSGDMMGSSYVMKENKYVQTCSAMNSEESENKGGPFTCSGTPNIRYAKPNKATLKSRQKPDENVLLKEVRICKLCRPNRRAASDSALNRPSEDFGDLRTFQRHLLIHGGCCQLRTRRDEVSHVEKQPLNDRDDINQENCFAEDFLSLTDKDKFEREENLLCRISYTPIQANYSLASDSMSNLCLIPLSRKKHSFCPTNYQINCKYRGIKESHV</sequence>
<comment type="caution">
    <text evidence="13">The sequence shown here is derived from an EMBL/GenBank/DDBJ whole genome shotgun (WGS) entry which is preliminary data.</text>
</comment>
<keyword evidence="5" id="KW-0297">G-protein coupled receptor</keyword>
<keyword evidence="7" id="KW-0675">Receptor</keyword>
<feature type="transmembrane region" description="Helical" evidence="10">
    <location>
        <begin position="839"/>
        <end position="861"/>
    </location>
</feature>
<evidence type="ECO:0000256" key="3">
    <source>
        <dbReference type="ARBA" id="ARBA00022692"/>
    </source>
</evidence>
<feature type="chain" id="PRO_5046300809" description="G-protein coupled receptors family 3 profile domain-containing protein" evidence="11">
    <location>
        <begin position="21"/>
        <end position="1139"/>
    </location>
</feature>
<dbReference type="InterPro" id="IPR050726">
    <property type="entry name" value="mGluR"/>
</dbReference>
<gene>
    <name evidence="13" type="ORF">PEVE_00021276</name>
</gene>
<accession>A0ABN8M3H6</accession>
<dbReference type="PANTHER" id="PTHR24060">
    <property type="entry name" value="METABOTROPIC GLUTAMATE RECEPTOR"/>
    <property type="match status" value="1"/>
</dbReference>
<evidence type="ECO:0000313" key="14">
    <source>
        <dbReference type="Proteomes" id="UP001159427"/>
    </source>
</evidence>
<feature type="transmembrane region" description="Helical" evidence="10">
    <location>
        <begin position="760"/>
        <end position="784"/>
    </location>
</feature>
<feature type="transmembrane region" description="Helical" evidence="10">
    <location>
        <begin position="867"/>
        <end position="889"/>
    </location>
</feature>
<dbReference type="EMBL" id="CALNXI010000285">
    <property type="protein sequence ID" value="CAH3024018.1"/>
    <property type="molecule type" value="Genomic_DNA"/>
</dbReference>
<organism evidence="13 14">
    <name type="scientific">Porites evermanni</name>
    <dbReference type="NCBI Taxonomy" id="104178"/>
    <lineage>
        <taxon>Eukaryota</taxon>
        <taxon>Metazoa</taxon>
        <taxon>Cnidaria</taxon>
        <taxon>Anthozoa</taxon>
        <taxon>Hexacorallia</taxon>
        <taxon>Scleractinia</taxon>
        <taxon>Fungiina</taxon>
        <taxon>Poritidae</taxon>
        <taxon>Porites</taxon>
    </lineage>
</organism>
<evidence type="ECO:0000256" key="9">
    <source>
        <dbReference type="ARBA" id="ARBA00023224"/>
    </source>
</evidence>
<feature type="signal peptide" evidence="11">
    <location>
        <begin position="1"/>
        <end position="20"/>
    </location>
</feature>
<dbReference type="InterPro" id="IPR000337">
    <property type="entry name" value="GPCR_3"/>
</dbReference>
<keyword evidence="2" id="KW-1003">Cell membrane</keyword>
<evidence type="ECO:0000256" key="5">
    <source>
        <dbReference type="ARBA" id="ARBA00023040"/>
    </source>
</evidence>
<keyword evidence="4 10" id="KW-1133">Transmembrane helix</keyword>